<gene>
    <name evidence="1" type="ordered locus">AM1_4628</name>
</gene>
<accession>B0C0B0</accession>
<organism evidence="1 2">
    <name type="scientific">Acaryochloris marina (strain MBIC 11017)</name>
    <dbReference type="NCBI Taxonomy" id="329726"/>
    <lineage>
        <taxon>Bacteria</taxon>
        <taxon>Bacillati</taxon>
        <taxon>Cyanobacteriota</taxon>
        <taxon>Cyanophyceae</taxon>
        <taxon>Acaryochloridales</taxon>
        <taxon>Acaryochloridaceae</taxon>
        <taxon>Acaryochloris</taxon>
    </lineage>
</organism>
<evidence type="ECO:0000313" key="1">
    <source>
        <dbReference type="EMBL" id="ABW29602.1"/>
    </source>
</evidence>
<dbReference type="eggNOG" id="ENOG5033P9T">
    <property type="taxonomic scope" value="Bacteria"/>
</dbReference>
<name>B0C0B0_ACAM1</name>
<keyword evidence="2" id="KW-1185">Reference proteome</keyword>
<evidence type="ECO:0000313" key="2">
    <source>
        <dbReference type="Proteomes" id="UP000000268"/>
    </source>
</evidence>
<reference evidence="1 2" key="1">
    <citation type="journal article" date="2008" name="Proc. Natl. Acad. Sci. U.S.A.">
        <title>Niche adaptation and genome expansion in the chlorophyll d-producing cyanobacterium Acaryochloris marina.</title>
        <authorList>
            <person name="Swingley W.D."/>
            <person name="Chen M."/>
            <person name="Cheung P.C."/>
            <person name="Conrad A.L."/>
            <person name="Dejesa L.C."/>
            <person name="Hao J."/>
            <person name="Honchak B.M."/>
            <person name="Karbach L.E."/>
            <person name="Kurdoglu A."/>
            <person name="Lahiri S."/>
            <person name="Mastrian S.D."/>
            <person name="Miyashita H."/>
            <person name="Page L."/>
            <person name="Ramakrishna P."/>
            <person name="Satoh S."/>
            <person name="Sattley W.M."/>
            <person name="Shimada Y."/>
            <person name="Taylor H.L."/>
            <person name="Tomo T."/>
            <person name="Tsuchiya T."/>
            <person name="Wang Z.T."/>
            <person name="Raymond J."/>
            <person name="Mimuro M."/>
            <person name="Blankenship R.E."/>
            <person name="Touchman J.W."/>
        </authorList>
    </citation>
    <scope>NUCLEOTIDE SEQUENCE [LARGE SCALE GENOMIC DNA]</scope>
    <source>
        <strain evidence="2">MBIC 11017</strain>
    </source>
</reference>
<proteinExistence type="predicted"/>
<dbReference type="Proteomes" id="UP000000268">
    <property type="component" value="Chromosome"/>
</dbReference>
<dbReference type="HOGENOM" id="CLU_2911762_0_0_3"/>
<dbReference type="KEGG" id="amr:AM1_4628"/>
<dbReference type="AlphaFoldDB" id="B0C0B0"/>
<dbReference type="EMBL" id="CP000828">
    <property type="protein sequence ID" value="ABW29602.1"/>
    <property type="molecule type" value="Genomic_DNA"/>
</dbReference>
<protein>
    <submittedName>
        <fullName evidence="1">Uncharacterized protein</fullName>
    </submittedName>
</protein>
<sequence>MPPSLSYMLSQLSYMEQVRLIMTHPFFTGQCPECKTNIHITERAIGNCHCPVCNWTDRRDS</sequence>